<feature type="domain" description="USP" evidence="9">
    <location>
        <begin position="59"/>
        <end position="549"/>
    </location>
</feature>
<evidence type="ECO:0000256" key="8">
    <source>
        <dbReference type="SAM" id="MobiDB-lite"/>
    </source>
</evidence>
<comment type="similarity">
    <text evidence="2">Belongs to the peptidase C19 family.</text>
</comment>
<dbReference type="CDD" id="cd02662">
    <property type="entry name" value="Peptidase_C19F"/>
    <property type="match status" value="1"/>
</dbReference>
<dbReference type="Proteomes" id="UP000812966">
    <property type="component" value="Unassembled WGS sequence"/>
</dbReference>
<feature type="compositionally biased region" description="Basic and acidic residues" evidence="8">
    <location>
        <begin position="556"/>
        <end position="569"/>
    </location>
</feature>
<feature type="region of interest" description="Disordered" evidence="8">
    <location>
        <begin position="589"/>
        <end position="609"/>
    </location>
</feature>
<dbReference type="GO" id="GO:0006508">
    <property type="term" value="P:proteolysis"/>
    <property type="evidence" value="ECO:0007669"/>
    <property type="project" value="UniProtKB-KW"/>
</dbReference>
<dbReference type="GO" id="GO:0016579">
    <property type="term" value="P:protein deubiquitination"/>
    <property type="evidence" value="ECO:0007669"/>
    <property type="project" value="InterPro"/>
</dbReference>
<accession>A0A8K0NQU9</accession>
<dbReference type="InterPro" id="IPR028889">
    <property type="entry name" value="USP"/>
</dbReference>
<keyword evidence="5" id="KW-0833">Ubl conjugation pathway</keyword>
<proteinExistence type="inferred from homology"/>
<evidence type="ECO:0000256" key="6">
    <source>
        <dbReference type="ARBA" id="ARBA00022801"/>
    </source>
</evidence>
<evidence type="ECO:0000256" key="4">
    <source>
        <dbReference type="ARBA" id="ARBA00022670"/>
    </source>
</evidence>
<evidence type="ECO:0000256" key="1">
    <source>
        <dbReference type="ARBA" id="ARBA00000707"/>
    </source>
</evidence>
<sequence>MQRLTSVFGYGNVNLQGQSRSNREDDAIGKVVNRDKARVGLRKRRAVVADVPEQGSNYPGMVNLSGTLCYMNSILQAFASLTYLKLYLDQIIYLAEEVDLNTPIIDALDSTLQELNTPCSSRPAPVRPYHFIEALSQLPSVRRLLQTREHQDAHELFLLLTNAVAEELKSLEKERRIDRGLSVILDGTKIQRDKDGNSTIQVIKDKGIEKERLLSPWEGLTAIRRNCLVCGWCEVIRHEVTGAIDVTVPMNGAASIQECLQQSMAPEIIDDAYCDSCSLNLTINYYISEDQRLSGNNPDTPNGSSVVNKKIDEPVRLAVESVTPASLLSEPARETPRPSAKPTSAKKRRARDARALLRKLEDVKAQGSIGEIVGEGKAKARDLGLQDVKWVKGQGPSSRMSMIARPPHILTLHLNRSGFTPYGQIVKKTTQIAFPPILNLSPFTTSGMITMDSKQPISTMVGIDVQSQQTPSVLYRLNGVICHYGYTHSFGHFVAYRRKPEPTVRQHADSVLHPHGRWLRISDADVSEVPESAVLGERSNAFLLFYERLTNESSSDEGKLPLDRLDGAEHSNGVELREDAGGSILDALKRQQANSPEDVIAQKPVDSLD</sequence>
<comment type="catalytic activity">
    <reaction evidence="1">
        <text>Thiol-dependent hydrolysis of ester, thioester, amide, peptide and isopeptide bonds formed by the C-terminal Gly of ubiquitin (a 76-residue protein attached to proteins as an intracellular targeting signal).</text>
        <dbReference type="EC" id="3.4.19.12"/>
    </reaction>
</comment>
<dbReference type="Pfam" id="PF00443">
    <property type="entry name" value="UCH"/>
    <property type="match status" value="1"/>
</dbReference>
<evidence type="ECO:0000259" key="9">
    <source>
        <dbReference type="PROSITE" id="PS50235"/>
    </source>
</evidence>
<keyword evidence="7" id="KW-0788">Thiol protease</keyword>
<dbReference type="InterPro" id="IPR018200">
    <property type="entry name" value="USP_CS"/>
</dbReference>
<dbReference type="Gene3D" id="3.90.70.10">
    <property type="entry name" value="Cysteine proteinases"/>
    <property type="match status" value="1"/>
</dbReference>
<evidence type="ECO:0000313" key="11">
    <source>
        <dbReference type="Proteomes" id="UP000812966"/>
    </source>
</evidence>
<evidence type="ECO:0000256" key="3">
    <source>
        <dbReference type="ARBA" id="ARBA00012759"/>
    </source>
</evidence>
<evidence type="ECO:0000256" key="5">
    <source>
        <dbReference type="ARBA" id="ARBA00022786"/>
    </source>
</evidence>
<dbReference type="PROSITE" id="PS00973">
    <property type="entry name" value="USP_2"/>
    <property type="match status" value="1"/>
</dbReference>
<feature type="region of interest" description="Disordered" evidence="8">
    <location>
        <begin position="326"/>
        <end position="351"/>
    </location>
</feature>
<organism evidence="10 11">
    <name type="scientific">Filobasidium floriforme</name>
    <dbReference type="NCBI Taxonomy" id="5210"/>
    <lineage>
        <taxon>Eukaryota</taxon>
        <taxon>Fungi</taxon>
        <taxon>Dikarya</taxon>
        <taxon>Basidiomycota</taxon>
        <taxon>Agaricomycotina</taxon>
        <taxon>Tremellomycetes</taxon>
        <taxon>Filobasidiales</taxon>
        <taxon>Filobasidiaceae</taxon>
        <taxon>Filobasidium</taxon>
    </lineage>
</organism>
<name>A0A8K0NQU9_9TREE</name>
<dbReference type="PANTHER" id="PTHR24006">
    <property type="entry name" value="UBIQUITIN CARBOXYL-TERMINAL HYDROLASE"/>
    <property type="match status" value="1"/>
</dbReference>
<comment type="caution">
    <text evidence="10">The sequence shown here is derived from an EMBL/GenBank/DDBJ whole genome shotgun (WGS) entry which is preliminary data.</text>
</comment>
<dbReference type="SUPFAM" id="SSF54001">
    <property type="entry name" value="Cysteine proteinases"/>
    <property type="match status" value="1"/>
</dbReference>
<evidence type="ECO:0000256" key="2">
    <source>
        <dbReference type="ARBA" id="ARBA00009085"/>
    </source>
</evidence>
<dbReference type="AlphaFoldDB" id="A0A8K0NQU9"/>
<dbReference type="EMBL" id="JABELV010000173">
    <property type="protein sequence ID" value="KAG7528648.1"/>
    <property type="molecule type" value="Genomic_DNA"/>
</dbReference>
<dbReference type="GO" id="GO:0004843">
    <property type="term" value="F:cysteine-type deubiquitinase activity"/>
    <property type="evidence" value="ECO:0007669"/>
    <property type="project" value="UniProtKB-EC"/>
</dbReference>
<feature type="region of interest" description="Disordered" evidence="8">
    <location>
        <begin position="554"/>
        <end position="576"/>
    </location>
</feature>
<evidence type="ECO:0000313" key="10">
    <source>
        <dbReference type="EMBL" id="KAG7528648.1"/>
    </source>
</evidence>
<dbReference type="EC" id="3.4.19.12" evidence="3"/>
<dbReference type="GO" id="GO:0005829">
    <property type="term" value="C:cytosol"/>
    <property type="evidence" value="ECO:0007669"/>
    <property type="project" value="TreeGrafter"/>
</dbReference>
<keyword evidence="11" id="KW-1185">Reference proteome</keyword>
<protein>
    <recommendedName>
        <fullName evidence="3">ubiquitinyl hydrolase 1</fullName>
        <ecNumber evidence="3">3.4.19.12</ecNumber>
    </recommendedName>
</protein>
<dbReference type="InterPro" id="IPR038765">
    <property type="entry name" value="Papain-like_cys_pep_sf"/>
</dbReference>
<gene>
    <name evidence="10" type="ORF">FFLO_06012</name>
</gene>
<evidence type="ECO:0000256" key="7">
    <source>
        <dbReference type="ARBA" id="ARBA00022807"/>
    </source>
</evidence>
<dbReference type="PROSITE" id="PS50235">
    <property type="entry name" value="USP_3"/>
    <property type="match status" value="1"/>
</dbReference>
<reference evidence="10" key="1">
    <citation type="submission" date="2020-04" db="EMBL/GenBank/DDBJ databases">
        <title>Analysis of mating type loci in Filobasidium floriforme.</title>
        <authorList>
            <person name="Nowrousian M."/>
        </authorList>
    </citation>
    <scope>NUCLEOTIDE SEQUENCE</scope>
    <source>
        <strain evidence="10">CBS 6242</strain>
    </source>
</reference>
<dbReference type="PANTHER" id="PTHR24006:SF888">
    <property type="entry name" value="UBIQUITIN CARBOXYL-TERMINAL HYDROLASE 30"/>
    <property type="match status" value="1"/>
</dbReference>
<dbReference type="InterPro" id="IPR050164">
    <property type="entry name" value="Peptidase_C19"/>
</dbReference>
<keyword evidence="6" id="KW-0378">Hydrolase</keyword>
<keyword evidence="4" id="KW-0645">Protease</keyword>
<dbReference type="GO" id="GO:0005634">
    <property type="term" value="C:nucleus"/>
    <property type="evidence" value="ECO:0007669"/>
    <property type="project" value="TreeGrafter"/>
</dbReference>
<dbReference type="InterPro" id="IPR001394">
    <property type="entry name" value="Peptidase_C19_UCH"/>
</dbReference>